<comment type="caution">
    <text evidence="1">The sequence shown here is derived from an EMBL/GenBank/DDBJ whole genome shotgun (WGS) entry which is preliminary data.</text>
</comment>
<protein>
    <submittedName>
        <fullName evidence="1">Uncharacterized protein</fullName>
    </submittedName>
</protein>
<accession>A0A4S4EHR8</accession>
<evidence type="ECO:0000313" key="2">
    <source>
        <dbReference type="Proteomes" id="UP000306102"/>
    </source>
</evidence>
<proteinExistence type="predicted"/>
<dbReference type="EMBL" id="SDRB02004694">
    <property type="protein sequence ID" value="THG15445.1"/>
    <property type="molecule type" value="Genomic_DNA"/>
</dbReference>
<keyword evidence="2" id="KW-1185">Reference proteome</keyword>
<name>A0A4S4EHR8_CAMSN</name>
<dbReference type="Proteomes" id="UP000306102">
    <property type="component" value="Unassembled WGS sequence"/>
</dbReference>
<organism evidence="1 2">
    <name type="scientific">Camellia sinensis var. sinensis</name>
    <name type="common">China tea</name>
    <dbReference type="NCBI Taxonomy" id="542762"/>
    <lineage>
        <taxon>Eukaryota</taxon>
        <taxon>Viridiplantae</taxon>
        <taxon>Streptophyta</taxon>
        <taxon>Embryophyta</taxon>
        <taxon>Tracheophyta</taxon>
        <taxon>Spermatophyta</taxon>
        <taxon>Magnoliopsida</taxon>
        <taxon>eudicotyledons</taxon>
        <taxon>Gunneridae</taxon>
        <taxon>Pentapetalae</taxon>
        <taxon>asterids</taxon>
        <taxon>Ericales</taxon>
        <taxon>Theaceae</taxon>
        <taxon>Camellia</taxon>
    </lineage>
</organism>
<dbReference type="AlphaFoldDB" id="A0A4S4EHR8"/>
<dbReference type="STRING" id="542762.A0A4S4EHR8"/>
<sequence>MACFIAFCSTSFPMPHYWNPTFITSLLHPPTLGLLNNARCFPLTASVCASFRNRACYDSSHLMIMRRKSHQIIFKAENDVVGQELQRQLEAAEKELKQVHDLFGQAADNCLNLKKPY</sequence>
<reference evidence="1 2" key="1">
    <citation type="journal article" date="2018" name="Proc. Natl. Acad. Sci. U.S.A.">
        <title>Draft genome sequence of Camellia sinensis var. sinensis provides insights into the evolution of the tea genome and tea quality.</title>
        <authorList>
            <person name="Wei C."/>
            <person name="Yang H."/>
            <person name="Wang S."/>
            <person name="Zhao J."/>
            <person name="Liu C."/>
            <person name="Gao L."/>
            <person name="Xia E."/>
            <person name="Lu Y."/>
            <person name="Tai Y."/>
            <person name="She G."/>
            <person name="Sun J."/>
            <person name="Cao H."/>
            <person name="Tong W."/>
            <person name="Gao Q."/>
            <person name="Li Y."/>
            <person name="Deng W."/>
            <person name="Jiang X."/>
            <person name="Wang W."/>
            <person name="Chen Q."/>
            <person name="Zhang S."/>
            <person name="Li H."/>
            <person name="Wu J."/>
            <person name="Wang P."/>
            <person name="Li P."/>
            <person name="Shi C."/>
            <person name="Zheng F."/>
            <person name="Jian J."/>
            <person name="Huang B."/>
            <person name="Shan D."/>
            <person name="Shi M."/>
            <person name="Fang C."/>
            <person name="Yue Y."/>
            <person name="Li F."/>
            <person name="Li D."/>
            <person name="Wei S."/>
            <person name="Han B."/>
            <person name="Jiang C."/>
            <person name="Yin Y."/>
            <person name="Xia T."/>
            <person name="Zhang Z."/>
            <person name="Bennetzen J.L."/>
            <person name="Zhao S."/>
            <person name="Wan X."/>
        </authorList>
    </citation>
    <scope>NUCLEOTIDE SEQUENCE [LARGE SCALE GENOMIC DNA]</scope>
    <source>
        <strain evidence="2">cv. Shuchazao</strain>
        <tissue evidence="1">Leaf</tissue>
    </source>
</reference>
<gene>
    <name evidence="1" type="ORF">TEA_028429</name>
</gene>
<evidence type="ECO:0000313" key="1">
    <source>
        <dbReference type="EMBL" id="THG15445.1"/>
    </source>
</evidence>